<dbReference type="Proteomes" id="UP001281147">
    <property type="component" value="Unassembled WGS sequence"/>
</dbReference>
<dbReference type="EMBL" id="JAUTXU010000128">
    <property type="protein sequence ID" value="KAK3705627.1"/>
    <property type="molecule type" value="Genomic_DNA"/>
</dbReference>
<protein>
    <submittedName>
        <fullName evidence="1">Uncharacterized protein</fullName>
    </submittedName>
</protein>
<sequence length="273" mass="31176">MRKAFDLRRFVPTSLINGHVHFWIPRLNTSKANTEWCLRDDSVDLWNPCYQGKGAMTLLLGFIKLANGVEALYDWIFEYEDIENELNNPVRKDVKEALWMLQRYGQRMANLDFRSSCSGGSDASTSYPPATVTAAKEKLLYVSDSIFWLLHEPKSVQQKHPIQSLAIDIQRVIVENDDSRPTDSSLVSALEDGEAVALSRMHAWSVGLTHDQIVERLSLNLGWRHDDRFDGTIQQEYAHCTCWPGCRSHPEHVKLEDTMREQFGRPTTIAVVG</sequence>
<evidence type="ECO:0000313" key="2">
    <source>
        <dbReference type="Proteomes" id="UP001281147"/>
    </source>
</evidence>
<evidence type="ECO:0000313" key="1">
    <source>
        <dbReference type="EMBL" id="KAK3705627.1"/>
    </source>
</evidence>
<accession>A0ACC3MXL9</accession>
<comment type="caution">
    <text evidence="1">The sequence shown here is derived from an EMBL/GenBank/DDBJ whole genome shotgun (WGS) entry which is preliminary data.</text>
</comment>
<proteinExistence type="predicted"/>
<name>A0ACC3MXL9_9PEZI</name>
<reference evidence="1" key="1">
    <citation type="submission" date="2023-07" db="EMBL/GenBank/DDBJ databases">
        <title>Black Yeasts Isolated from many extreme environments.</title>
        <authorList>
            <person name="Coleine C."/>
            <person name="Stajich J.E."/>
            <person name="Selbmann L."/>
        </authorList>
    </citation>
    <scope>NUCLEOTIDE SEQUENCE</scope>
    <source>
        <strain evidence="1">CCFEE 5714</strain>
    </source>
</reference>
<organism evidence="1 2">
    <name type="scientific">Vermiconidia calcicola</name>
    <dbReference type="NCBI Taxonomy" id="1690605"/>
    <lineage>
        <taxon>Eukaryota</taxon>
        <taxon>Fungi</taxon>
        <taxon>Dikarya</taxon>
        <taxon>Ascomycota</taxon>
        <taxon>Pezizomycotina</taxon>
        <taxon>Dothideomycetes</taxon>
        <taxon>Dothideomycetidae</taxon>
        <taxon>Mycosphaerellales</taxon>
        <taxon>Extremaceae</taxon>
        <taxon>Vermiconidia</taxon>
    </lineage>
</organism>
<keyword evidence="2" id="KW-1185">Reference proteome</keyword>
<gene>
    <name evidence="1" type="ORF">LTR37_013235</name>
</gene>